<sequence>MKYLKHVKFDSVLVLGFLILANCTFGSIGNSTNDRAAEWQALYKISDERRTFISPWIYYSDDQADANLGDFTVSGASTSYNVQLTANSVTLESLSLLFSPPDSLLPFGTSNTVAILSSGEYTTFHSGDGGSTPVGTGSYAVRYGIEGSFDPGDISASDLVTLTGPVRSQSLSPFPPVPYGTLAHIFGEYSEILLTFTIQRQSDSSTKTLHLELREAEIEVEPSCELAIPYTKSTPFSIGFRTDGLLSIRPGSSFSLLDAIFSLSGSEITINNFQNPTLYSEVLSNLDEPGHVLVFYSCL</sequence>
<accession>A0A2M9ZBD1</accession>
<comment type="caution">
    <text evidence="1">The sequence shown here is derived from an EMBL/GenBank/DDBJ whole genome shotgun (WGS) entry which is preliminary data.</text>
</comment>
<evidence type="ECO:0000313" key="2">
    <source>
        <dbReference type="Proteomes" id="UP000231912"/>
    </source>
</evidence>
<dbReference type="AlphaFoldDB" id="A0A2M9ZBD1"/>
<reference evidence="1 2" key="1">
    <citation type="submission" date="2017-07" db="EMBL/GenBank/DDBJ databases">
        <title>Leptospira spp. isolated from tropical soils.</title>
        <authorList>
            <person name="Thibeaux R."/>
            <person name="Iraola G."/>
            <person name="Ferres I."/>
            <person name="Bierque E."/>
            <person name="Girault D."/>
            <person name="Soupe-Gilbert M.-E."/>
            <person name="Picardeau M."/>
            <person name="Goarant C."/>
        </authorList>
    </citation>
    <scope>NUCLEOTIDE SEQUENCE [LARGE SCALE GENOMIC DNA]</scope>
    <source>
        <strain evidence="1 2">FH2-C-A2</strain>
    </source>
</reference>
<protein>
    <submittedName>
        <fullName evidence="1">Uncharacterized protein</fullName>
    </submittedName>
</protein>
<name>A0A2M9ZBD1_9LEPT</name>
<dbReference type="EMBL" id="NPDT01000004">
    <property type="protein sequence ID" value="PJZ65720.1"/>
    <property type="molecule type" value="Genomic_DNA"/>
</dbReference>
<dbReference type="RefSeq" id="WP_100759152.1">
    <property type="nucleotide sequence ID" value="NZ_NPDT01000004.1"/>
</dbReference>
<dbReference type="Proteomes" id="UP000231912">
    <property type="component" value="Unassembled WGS sequence"/>
</dbReference>
<evidence type="ECO:0000313" key="1">
    <source>
        <dbReference type="EMBL" id="PJZ65720.1"/>
    </source>
</evidence>
<gene>
    <name evidence="1" type="ORF">CH371_12425</name>
</gene>
<proteinExistence type="predicted"/>
<organism evidence="1 2">
    <name type="scientific">Leptospira wolffii</name>
    <dbReference type="NCBI Taxonomy" id="409998"/>
    <lineage>
        <taxon>Bacteria</taxon>
        <taxon>Pseudomonadati</taxon>
        <taxon>Spirochaetota</taxon>
        <taxon>Spirochaetia</taxon>
        <taxon>Leptospirales</taxon>
        <taxon>Leptospiraceae</taxon>
        <taxon>Leptospira</taxon>
    </lineage>
</organism>